<name>A0A1L7D4U8_9CORY</name>
<evidence type="ECO:0000313" key="2">
    <source>
        <dbReference type="EMBL" id="APT93168.1"/>
    </source>
</evidence>
<protein>
    <submittedName>
        <fullName evidence="2">Uncharacterized protein</fullName>
    </submittedName>
</protein>
<reference evidence="2 3" key="1">
    <citation type="submission" date="2014-08" db="EMBL/GenBank/DDBJ databases">
        <title>Complete genome sequence of Corynebacterium phocae M408/89/1(T)(=DSM 44612(T)), isolated from the common seal (Phoca vitulina).</title>
        <authorList>
            <person name="Ruckert C."/>
            <person name="Albersmeier A."/>
            <person name="Winkler A."/>
            <person name="Kalinowski J."/>
        </authorList>
    </citation>
    <scope>NUCLEOTIDE SEQUENCE [LARGE SCALE GENOMIC DNA]</scope>
    <source>
        <strain evidence="2 3">M408/89/1</strain>
    </source>
</reference>
<dbReference type="EMBL" id="CP009249">
    <property type="protein sequence ID" value="APT93168.1"/>
    <property type="molecule type" value="Genomic_DNA"/>
</dbReference>
<proteinExistence type="predicted"/>
<sequence>MNTFAKHQKNGNQTTNHAEAEQPLNATLIRASYSLSNLGHRVLLTQFVILLKIEQTLVASVGLVELGRHRWCSLFDYSQKDS</sequence>
<dbReference type="Proteomes" id="UP000185491">
    <property type="component" value="Chromosome"/>
</dbReference>
<dbReference type="KEGG" id="cpho:CPHO_10015"/>
<feature type="region of interest" description="Disordered" evidence="1">
    <location>
        <begin position="1"/>
        <end position="20"/>
    </location>
</feature>
<organism evidence="2 3">
    <name type="scientific">Corynebacterium phocae</name>
    <dbReference type="NCBI Taxonomy" id="161895"/>
    <lineage>
        <taxon>Bacteria</taxon>
        <taxon>Bacillati</taxon>
        <taxon>Actinomycetota</taxon>
        <taxon>Actinomycetes</taxon>
        <taxon>Mycobacteriales</taxon>
        <taxon>Corynebacteriaceae</taxon>
        <taxon>Corynebacterium</taxon>
    </lineage>
</organism>
<dbReference type="AlphaFoldDB" id="A0A1L7D4U8"/>
<evidence type="ECO:0000313" key="3">
    <source>
        <dbReference type="Proteomes" id="UP000185491"/>
    </source>
</evidence>
<gene>
    <name evidence="2" type="ORF">CPHO_10015</name>
</gene>
<feature type="compositionally biased region" description="Polar residues" evidence="1">
    <location>
        <begin position="1"/>
        <end position="17"/>
    </location>
</feature>
<keyword evidence="3" id="KW-1185">Reference proteome</keyword>
<accession>A0A1L7D4U8</accession>
<evidence type="ECO:0000256" key="1">
    <source>
        <dbReference type="SAM" id="MobiDB-lite"/>
    </source>
</evidence>